<dbReference type="RefSeq" id="WP_069354875.1">
    <property type="nucleotide sequence ID" value="NZ_CP015250.1"/>
</dbReference>
<evidence type="ECO:0000259" key="1">
    <source>
        <dbReference type="Pfam" id="PF10651"/>
    </source>
</evidence>
<reference evidence="2 3" key="1">
    <citation type="submission" date="2016-02" db="EMBL/GenBank/DDBJ databases">
        <title>Comparative analysis of three nematocidal Bacillus thuringiensis strains.</title>
        <authorList>
            <person name="Hollensteiner J."/>
            <person name="Kloesener M."/>
            <person name="Bunk B."/>
            <person name="Sproeer C."/>
            <person name="Rosenstiel P."/>
            <person name="Schulte-Iserlohe R."/>
            <person name="Schulenburg H."/>
            <person name="Liesegang H."/>
        </authorList>
    </citation>
    <scope>NUCLEOTIDE SEQUENCE [LARGE SCALE GENOMIC DNA]</scope>
    <source>
        <strain evidence="2 3">Bt18247</strain>
    </source>
</reference>
<dbReference type="Pfam" id="PF10651">
    <property type="entry name" value="BppU_N"/>
    <property type="match status" value="1"/>
</dbReference>
<protein>
    <recommendedName>
        <fullName evidence="1">BppU N-terminal domain-containing protein</fullName>
    </recommendedName>
</protein>
<dbReference type="Gene3D" id="2.60.40.3350">
    <property type="match status" value="1"/>
</dbReference>
<dbReference type="Proteomes" id="UP000192743">
    <property type="component" value="Chromosome"/>
</dbReference>
<dbReference type="InterPro" id="IPR018913">
    <property type="entry name" value="BppU_N"/>
</dbReference>
<organism evidence="2 3">
    <name type="scientific">Bacillus thuringiensis Bt18247</name>
    <dbReference type="NCBI Taxonomy" id="1423143"/>
    <lineage>
        <taxon>Bacteria</taxon>
        <taxon>Bacillati</taxon>
        <taxon>Bacillota</taxon>
        <taxon>Bacilli</taxon>
        <taxon>Bacillales</taxon>
        <taxon>Bacillaceae</taxon>
        <taxon>Bacillus</taxon>
        <taxon>Bacillus cereus group</taxon>
    </lineage>
</organism>
<dbReference type="AlphaFoldDB" id="A0A9W3SP81"/>
<name>A0A9W3SP81_BACTU</name>
<dbReference type="EMBL" id="CP015250">
    <property type="protein sequence ID" value="AOM08948.1"/>
    <property type="molecule type" value="Genomic_DNA"/>
</dbReference>
<evidence type="ECO:0000313" key="3">
    <source>
        <dbReference type="Proteomes" id="UP000192743"/>
    </source>
</evidence>
<feature type="domain" description="BppU N-terminal" evidence="1">
    <location>
        <begin position="24"/>
        <end position="149"/>
    </location>
</feature>
<accession>A0A9W3SP81</accession>
<gene>
    <name evidence="2" type="ORF">BTI247_04950</name>
</gene>
<sequence>MAELLKVREITIDTIQHKEFNRKEEELKLIRFYQNDLNSAKLLINVTHDKVVTDFSSAISVQIAFLKPDGKRVFQDVQNVNQMQGKYYVVLSTQTLIAYGNVIAQLRFTFPNNKVIETCMLAFTVDESIMSDDAMKSTNEFPVIQKAIEVGEKFKGVDFAPIIKAGELAAGAVKRSGDTMTGSLYMDVASTNRSYGWRRADGKLHYIYAGADVIALFSDVPNKSVWQYIPSTDTFNVNANNTNMLKKAGDTMTGDLNLDKASGARYLAFSKAGTAQYYIGTQAQDKFHLRDQVANTTVFEYDPVSKVFTMFAETNLVKKSGDSFTGQMVLAGTMANLKIDDKAGSIQVHQPTDVTTSARGMQFYEGGATVGGVGRLRNGAGIDQMYMGWGANPWSDSTSLTVSDTKFQYKGKPVAMRDKDGLVNLTLTADATNANAGYMPIADRRGNTVTVRMEVTRNVGSASPLICTLPVDVRPANTISMNFLANDGSVVGVNISWDGKIEIYTTGKQTKIVATYVVN</sequence>
<evidence type="ECO:0000313" key="2">
    <source>
        <dbReference type="EMBL" id="AOM08948.1"/>
    </source>
</evidence>
<proteinExistence type="predicted"/>